<organism evidence="1 2">
    <name type="scientific">Batillaria attramentaria</name>
    <dbReference type="NCBI Taxonomy" id="370345"/>
    <lineage>
        <taxon>Eukaryota</taxon>
        <taxon>Metazoa</taxon>
        <taxon>Spiralia</taxon>
        <taxon>Lophotrochozoa</taxon>
        <taxon>Mollusca</taxon>
        <taxon>Gastropoda</taxon>
        <taxon>Caenogastropoda</taxon>
        <taxon>Sorbeoconcha</taxon>
        <taxon>Cerithioidea</taxon>
        <taxon>Batillariidae</taxon>
        <taxon>Batillaria</taxon>
    </lineage>
</organism>
<sequence>MGKRILWSSPDNGQTGCQWARKRRRLVQMMDKQVLDGQENFVVSPRCSLDLFVIRFPRLYNMHGYRVVPPATIRFFSCYNTWGQLCLILPPFITRRPRPAAPC</sequence>
<evidence type="ECO:0000313" key="2">
    <source>
        <dbReference type="Proteomes" id="UP001519460"/>
    </source>
</evidence>
<comment type="caution">
    <text evidence="1">The sequence shown here is derived from an EMBL/GenBank/DDBJ whole genome shotgun (WGS) entry which is preliminary data.</text>
</comment>
<accession>A0ABD0J288</accession>
<protein>
    <submittedName>
        <fullName evidence="1">Uncharacterized protein</fullName>
    </submittedName>
</protein>
<proteinExistence type="predicted"/>
<dbReference type="Proteomes" id="UP001519460">
    <property type="component" value="Unassembled WGS sequence"/>
</dbReference>
<name>A0ABD0J288_9CAEN</name>
<reference evidence="1 2" key="1">
    <citation type="journal article" date="2023" name="Sci. Data">
        <title>Genome assembly of the Korean intertidal mud-creeper Batillaria attramentaria.</title>
        <authorList>
            <person name="Patra A.K."/>
            <person name="Ho P.T."/>
            <person name="Jun S."/>
            <person name="Lee S.J."/>
            <person name="Kim Y."/>
            <person name="Won Y.J."/>
        </authorList>
    </citation>
    <scope>NUCLEOTIDE SEQUENCE [LARGE SCALE GENOMIC DNA]</scope>
    <source>
        <strain evidence="1">Wonlab-2016</strain>
    </source>
</reference>
<dbReference type="EMBL" id="JACVVK020000723">
    <property type="protein sequence ID" value="KAK7451836.1"/>
    <property type="molecule type" value="Genomic_DNA"/>
</dbReference>
<dbReference type="AlphaFoldDB" id="A0ABD0J288"/>
<keyword evidence="2" id="KW-1185">Reference proteome</keyword>
<evidence type="ECO:0000313" key="1">
    <source>
        <dbReference type="EMBL" id="KAK7451836.1"/>
    </source>
</evidence>
<gene>
    <name evidence="1" type="ORF">BaRGS_00039786</name>
</gene>